<comment type="caution">
    <text evidence="1">The sequence shown here is derived from an EMBL/GenBank/DDBJ whole genome shotgun (WGS) entry which is preliminary data.</text>
</comment>
<gene>
    <name evidence="1" type="ORF">EB796_017483</name>
</gene>
<name>A0A7J7JDD7_BUGNE</name>
<reference evidence="1" key="1">
    <citation type="submission" date="2020-06" db="EMBL/GenBank/DDBJ databases">
        <title>Draft genome of Bugula neritina, a colonial animal packing powerful symbionts and potential medicines.</title>
        <authorList>
            <person name="Rayko M."/>
        </authorList>
    </citation>
    <scope>NUCLEOTIDE SEQUENCE [LARGE SCALE GENOMIC DNA]</scope>
    <source>
        <strain evidence="1">Kwan_BN1</strain>
    </source>
</reference>
<evidence type="ECO:0000313" key="1">
    <source>
        <dbReference type="EMBL" id="KAF6024200.1"/>
    </source>
</evidence>
<dbReference type="AlphaFoldDB" id="A0A7J7JDD7"/>
<organism evidence="1 2">
    <name type="scientific">Bugula neritina</name>
    <name type="common">Brown bryozoan</name>
    <name type="synonym">Sertularia neritina</name>
    <dbReference type="NCBI Taxonomy" id="10212"/>
    <lineage>
        <taxon>Eukaryota</taxon>
        <taxon>Metazoa</taxon>
        <taxon>Spiralia</taxon>
        <taxon>Lophotrochozoa</taxon>
        <taxon>Bryozoa</taxon>
        <taxon>Gymnolaemata</taxon>
        <taxon>Cheilostomatida</taxon>
        <taxon>Flustrina</taxon>
        <taxon>Buguloidea</taxon>
        <taxon>Bugulidae</taxon>
        <taxon>Bugula</taxon>
    </lineage>
</organism>
<accession>A0A7J7JDD7</accession>
<protein>
    <submittedName>
        <fullName evidence="1">Uncharacterized protein</fullName>
    </submittedName>
</protein>
<keyword evidence="2" id="KW-1185">Reference proteome</keyword>
<evidence type="ECO:0000313" key="2">
    <source>
        <dbReference type="Proteomes" id="UP000593567"/>
    </source>
</evidence>
<dbReference type="Proteomes" id="UP000593567">
    <property type="component" value="Unassembled WGS sequence"/>
</dbReference>
<sequence>MTLYNKTATIKIFHTAGIGQYQQISNGSATSRPTLNQIQWGNYMKDFFAQKPDNQISFNDENLSVILYKKEQLKLFEECAIK</sequence>
<proteinExistence type="predicted"/>
<dbReference type="EMBL" id="VXIV02002606">
    <property type="protein sequence ID" value="KAF6024200.1"/>
    <property type="molecule type" value="Genomic_DNA"/>
</dbReference>